<proteinExistence type="predicted"/>
<gene>
    <name evidence="2" type="ORF">SAMN06295998_101100</name>
</gene>
<dbReference type="Proteomes" id="UP000192330">
    <property type="component" value="Unassembled WGS sequence"/>
</dbReference>
<dbReference type="InterPro" id="IPR003772">
    <property type="entry name" value="YceD"/>
</dbReference>
<dbReference type="AlphaFoldDB" id="A0A1W1YZP1"/>
<keyword evidence="3" id="KW-1185">Reference proteome</keyword>
<evidence type="ECO:0000256" key="1">
    <source>
        <dbReference type="SAM" id="MobiDB-lite"/>
    </source>
</evidence>
<name>A0A1W1YZP1_9RHOB</name>
<accession>A0A1W1YZP1</accession>
<sequence length="185" mass="19737">MADHPEDAGIFRAAALSTRHPTPFSLTPDAAARAELAQALGIEAIRKLTFAGSLAPIGRRGWRLEGKLGATVVQSCIVTLKPVTTRIDEPVLRQYEPASADDQPESGSELEMPEDDTIEPLRDVIDAGAVMAEALSLALPPYPRAADAELKRAVFAEPGVAPMSDEDVKPFAGLAGLRDKLKDKE</sequence>
<dbReference type="STRING" id="1387277.SAMN06295998_101100"/>
<reference evidence="2 3" key="1">
    <citation type="submission" date="2017-04" db="EMBL/GenBank/DDBJ databases">
        <authorList>
            <person name="Afonso C.L."/>
            <person name="Miller P.J."/>
            <person name="Scott M.A."/>
            <person name="Spackman E."/>
            <person name="Goraichik I."/>
            <person name="Dimitrov K.M."/>
            <person name="Suarez D.L."/>
            <person name="Swayne D.E."/>
        </authorList>
    </citation>
    <scope>NUCLEOTIDE SEQUENCE [LARGE SCALE GENOMIC DNA]</scope>
    <source>
        <strain evidence="2 3">CGMCC 1.12644</strain>
    </source>
</reference>
<evidence type="ECO:0000313" key="2">
    <source>
        <dbReference type="EMBL" id="SMC41606.1"/>
    </source>
</evidence>
<dbReference type="RefSeq" id="WP_084349853.1">
    <property type="nucleotide sequence ID" value="NZ_FWYD01000001.1"/>
</dbReference>
<dbReference type="Pfam" id="PF02620">
    <property type="entry name" value="YceD"/>
    <property type="match status" value="1"/>
</dbReference>
<dbReference type="EMBL" id="FWYD01000001">
    <property type="protein sequence ID" value="SMC41606.1"/>
    <property type="molecule type" value="Genomic_DNA"/>
</dbReference>
<dbReference type="OrthoDB" id="8443793at2"/>
<organism evidence="2 3">
    <name type="scientific">Primorskyibacter flagellatus</name>
    <dbReference type="NCBI Taxonomy" id="1387277"/>
    <lineage>
        <taxon>Bacteria</taxon>
        <taxon>Pseudomonadati</taxon>
        <taxon>Pseudomonadota</taxon>
        <taxon>Alphaproteobacteria</taxon>
        <taxon>Rhodobacterales</taxon>
        <taxon>Roseobacteraceae</taxon>
        <taxon>Primorskyibacter</taxon>
    </lineage>
</organism>
<evidence type="ECO:0000313" key="3">
    <source>
        <dbReference type="Proteomes" id="UP000192330"/>
    </source>
</evidence>
<protein>
    <submittedName>
        <fullName evidence="2">Uncharacterized metal-binding protein YceD, DUF177 family</fullName>
    </submittedName>
</protein>
<feature type="region of interest" description="Disordered" evidence="1">
    <location>
        <begin position="94"/>
        <end position="113"/>
    </location>
</feature>